<keyword evidence="3" id="KW-1185">Reference proteome</keyword>
<dbReference type="SUPFAM" id="SSF109854">
    <property type="entry name" value="DinB/YfiT-like putative metalloenzymes"/>
    <property type="match status" value="1"/>
</dbReference>
<proteinExistence type="predicted"/>
<dbReference type="Proteomes" id="UP000293874">
    <property type="component" value="Unassembled WGS sequence"/>
</dbReference>
<dbReference type="EMBL" id="SGXA01000003">
    <property type="protein sequence ID" value="RZS69305.1"/>
    <property type="molecule type" value="Genomic_DNA"/>
</dbReference>
<accession>A0A4Q7MLQ2</accession>
<dbReference type="InterPro" id="IPR034660">
    <property type="entry name" value="DinB/YfiT-like"/>
</dbReference>
<organism evidence="2 3">
    <name type="scientific">Pseudobacter ginsenosidimutans</name>
    <dbReference type="NCBI Taxonomy" id="661488"/>
    <lineage>
        <taxon>Bacteria</taxon>
        <taxon>Pseudomonadati</taxon>
        <taxon>Bacteroidota</taxon>
        <taxon>Chitinophagia</taxon>
        <taxon>Chitinophagales</taxon>
        <taxon>Chitinophagaceae</taxon>
        <taxon>Pseudobacter</taxon>
    </lineage>
</organism>
<reference evidence="2 3" key="1">
    <citation type="submission" date="2019-02" db="EMBL/GenBank/DDBJ databases">
        <title>Genomic Encyclopedia of Type Strains, Phase IV (KMG-IV): sequencing the most valuable type-strain genomes for metagenomic binning, comparative biology and taxonomic classification.</title>
        <authorList>
            <person name="Goeker M."/>
        </authorList>
    </citation>
    <scope>NUCLEOTIDE SEQUENCE [LARGE SCALE GENOMIC DNA]</scope>
    <source>
        <strain evidence="2 3">DSM 18116</strain>
    </source>
</reference>
<dbReference type="AlphaFoldDB" id="A0A4Q7MLQ2"/>
<gene>
    <name evidence="2" type="ORF">EV199_5142</name>
</gene>
<evidence type="ECO:0000259" key="1">
    <source>
        <dbReference type="Pfam" id="PF12867"/>
    </source>
</evidence>
<dbReference type="Gene3D" id="1.20.120.450">
    <property type="entry name" value="dinb family like domain"/>
    <property type="match status" value="1"/>
</dbReference>
<dbReference type="Pfam" id="PF12867">
    <property type="entry name" value="DinB_2"/>
    <property type="match status" value="1"/>
</dbReference>
<comment type="caution">
    <text evidence="2">The sequence shown here is derived from an EMBL/GenBank/DDBJ whole genome shotgun (WGS) entry which is preliminary data.</text>
</comment>
<dbReference type="RefSeq" id="WP_130543650.1">
    <property type="nucleotide sequence ID" value="NZ_CP042431.1"/>
</dbReference>
<dbReference type="InterPro" id="IPR024775">
    <property type="entry name" value="DinB-like"/>
</dbReference>
<name>A0A4Q7MLQ2_9BACT</name>
<protein>
    <submittedName>
        <fullName evidence="2">DinB family protein</fullName>
    </submittedName>
</protein>
<sequence length="167" mass="19362">MKQTPNNTDEAALLVITVLHNWNLQNQRLESLLEQLSDEDLARETAPGRNTGNWLLGHLTAVSDGLLPLLGLRDKLYPWLQHIFIDNSDKSGLKFPPTSDLREFRKKVNETLTDYFNVMQPQDWLSRHQAVCEEDFLHEPHRNKIGMLINRTAHLAYHLGQLIYLKK</sequence>
<evidence type="ECO:0000313" key="3">
    <source>
        <dbReference type="Proteomes" id="UP000293874"/>
    </source>
</evidence>
<dbReference type="OrthoDB" id="948294at2"/>
<feature type="domain" description="DinB-like" evidence="1">
    <location>
        <begin position="26"/>
        <end position="162"/>
    </location>
</feature>
<evidence type="ECO:0000313" key="2">
    <source>
        <dbReference type="EMBL" id="RZS69305.1"/>
    </source>
</evidence>